<organism evidence="3 4">
    <name type="scientific">Stakelama tenebrarum</name>
    <dbReference type="NCBI Taxonomy" id="2711215"/>
    <lineage>
        <taxon>Bacteria</taxon>
        <taxon>Pseudomonadati</taxon>
        <taxon>Pseudomonadota</taxon>
        <taxon>Alphaproteobacteria</taxon>
        <taxon>Sphingomonadales</taxon>
        <taxon>Sphingomonadaceae</taxon>
        <taxon>Stakelama</taxon>
    </lineage>
</organism>
<evidence type="ECO:0000259" key="2">
    <source>
        <dbReference type="Pfam" id="PF07486"/>
    </source>
</evidence>
<name>A0A6G6Y6S5_9SPHN</name>
<evidence type="ECO:0000313" key="4">
    <source>
        <dbReference type="Proteomes" id="UP000501568"/>
    </source>
</evidence>
<sequence length="437" mass="46850">MRAVHHSLHGVSPRMRMLLATVGCVAIALPSIVVATVPRAVPIPPEAVEAVQPARIVPKEELPPVEPVDFVKVEPESARAINAAVPFSDLPNPAARAFRVSGAAADQARAVDCLAAAVYYEAGDDREGQQAVAQVVLNRVRHPAFPNTVCGVVFQGSERSTGCQFTFTCDGAMARRPAEAAWRRARETARGALNGDVYAEVGHATHYHTDWVVPYWSSSLEKITEVHGHLFFRWTGWWGTPRAFSRAYAGAEPLEPLLAALSGDHGEAPEASGEKAAEIAPDALPKPTASDPDSFLVTLDPGMDAAEFPALAIRVCGDRKRCKFMGWMPEDSTPNRLPLASDQVATMAFSYLRMGGQSYSKALWNCDRFDRPSPLQCMRPQPLASPRQESSITIPPRPAPSAAPEGPAGLAGVRRAPTARPEPVVPALPANGSAARE</sequence>
<reference evidence="3 4" key="1">
    <citation type="submission" date="2020-02" db="EMBL/GenBank/DDBJ databases">
        <authorList>
            <person name="Zheng R.K."/>
            <person name="Sun C.M."/>
        </authorList>
    </citation>
    <scope>NUCLEOTIDE SEQUENCE [LARGE SCALE GENOMIC DNA]</scope>
    <source>
        <strain evidence="4">zrk23</strain>
    </source>
</reference>
<evidence type="ECO:0000313" key="3">
    <source>
        <dbReference type="EMBL" id="QIG80609.1"/>
    </source>
</evidence>
<dbReference type="RefSeq" id="WP_165327616.1">
    <property type="nucleotide sequence ID" value="NZ_CP049109.1"/>
</dbReference>
<accession>A0A6G6Y6S5</accession>
<feature type="region of interest" description="Disordered" evidence="1">
    <location>
        <begin position="379"/>
        <end position="437"/>
    </location>
</feature>
<proteinExistence type="predicted"/>
<feature type="domain" description="Cell wall hydrolase SleB" evidence="2">
    <location>
        <begin position="123"/>
        <end position="232"/>
    </location>
</feature>
<dbReference type="InterPro" id="IPR011105">
    <property type="entry name" value="Cell_wall_hydrolase_SleB"/>
</dbReference>
<evidence type="ECO:0000256" key="1">
    <source>
        <dbReference type="SAM" id="MobiDB-lite"/>
    </source>
</evidence>
<dbReference type="GO" id="GO:0016787">
    <property type="term" value="F:hydrolase activity"/>
    <property type="evidence" value="ECO:0007669"/>
    <property type="project" value="UniProtKB-KW"/>
</dbReference>
<dbReference type="Pfam" id="PF07486">
    <property type="entry name" value="Hydrolase_2"/>
    <property type="match status" value="1"/>
</dbReference>
<keyword evidence="3" id="KW-0378">Hydrolase</keyword>
<dbReference type="AlphaFoldDB" id="A0A6G6Y6S5"/>
<protein>
    <submittedName>
        <fullName evidence="3">Cell wall hydrolase</fullName>
    </submittedName>
</protein>
<dbReference type="KEGG" id="spzr:G5C33_12995"/>
<gene>
    <name evidence="3" type="ORF">G5C33_12995</name>
</gene>
<keyword evidence="4" id="KW-1185">Reference proteome</keyword>
<feature type="compositionally biased region" description="Low complexity" evidence="1">
    <location>
        <begin position="402"/>
        <end position="412"/>
    </location>
</feature>
<dbReference type="InterPro" id="IPR042047">
    <property type="entry name" value="SleB_dom1"/>
</dbReference>
<dbReference type="EMBL" id="CP049109">
    <property type="protein sequence ID" value="QIG80609.1"/>
    <property type="molecule type" value="Genomic_DNA"/>
</dbReference>
<dbReference type="Proteomes" id="UP000501568">
    <property type="component" value="Chromosome"/>
</dbReference>
<dbReference type="Gene3D" id="1.10.10.2520">
    <property type="entry name" value="Cell wall hydrolase SleB, domain 1"/>
    <property type="match status" value="1"/>
</dbReference>